<evidence type="ECO:0000259" key="2">
    <source>
        <dbReference type="Pfam" id="PF09994"/>
    </source>
</evidence>
<sequence length="506" mass="55743">MGGGKHPDGVETYPADRHDLDSYREASAELARLQAPLLLDSNNPHARLFVAAFDGTGNSMYKDDPKNHTNVANVVQQLEAGLHRNVGFGYVEGPGTQDGWFASTRDMATGRTFEPRVERMYQQFAEQSKQWLREDPQAQISVAGIGFSRGAEQEAAFARLVHERGIQDPSGAQYRYDSARNIVGVEYTKPPLVPPGQVAQAVGLFDPVGTGEPRLHDRRLPPSVVSGFQITAEDERRDHFKSTSLLRPGFTEDSRFLNVTVGGAHSNIGGSYELNGLSIRSGNLMTDYLNSLSDRPLLDKRVEPDDPSLNVVHRSDKHQFFYTTRSFRDGERDRIDLVASKQQQKDGSVADPYRKEPIDPELDARFERRGVPIGAAPVRLGALDAGQPIQVQGGPAQGGRGPGGDEVERSFDRMVEAARNRDSAGFRAATQDYAQSESGQAWLQGGREQYRQQQEQQRQQQDQNPARAAERPPLQEAPPAQQAQPPAPTQQLPQSPSPPAPRLPGM</sequence>
<feature type="compositionally biased region" description="Pro residues" evidence="1">
    <location>
        <begin position="495"/>
        <end position="506"/>
    </location>
</feature>
<dbReference type="InterPro" id="IPR018712">
    <property type="entry name" value="Tle1-like_cat"/>
</dbReference>
<feature type="domain" description="T6SS Phospholipase effector Tle1-like catalytic" evidence="2">
    <location>
        <begin position="49"/>
        <end position="172"/>
    </location>
</feature>
<name>A0AAU8MPQ2_9GAMM</name>
<reference evidence="4" key="2">
    <citation type="submission" date="2024-06" db="EMBL/GenBank/DDBJ databases">
        <authorList>
            <person name="Li S."/>
        </authorList>
    </citation>
    <scope>NUCLEOTIDE SEQUENCE</scope>
    <source>
        <strain evidence="4">SR10</strain>
    </source>
</reference>
<dbReference type="RefSeq" id="WP_075575099.1">
    <property type="nucleotide sequence ID" value="NZ_CP159925.1"/>
</dbReference>
<evidence type="ECO:0000313" key="4">
    <source>
        <dbReference type="EMBL" id="XCO74405.1"/>
    </source>
</evidence>
<feature type="region of interest" description="Disordered" evidence="1">
    <location>
        <begin position="388"/>
        <end position="407"/>
    </location>
</feature>
<keyword evidence="5" id="KW-1185">Reference proteome</keyword>
<reference evidence="3 5" key="1">
    <citation type="submission" date="2024-02" db="EMBL/GenBank/DDBJ databases">
        <title>Lysobacter Genome Sequencing and Mining.</title>
        <authorList>
            <person name="Bierman J."/>
            <person name="Walker M.C."/>
        </authorList>
    </citation>
    <scope>NUCLEOTIDE SEQUENCE [LARGE SCALE GENOMIC DNA]</scope>
    <source>
        <strain evidence="3 5">PB6250</strain>
    </source>
</reference>
<dbReference type="Proteomes" id="UP001387215">
    <property type="component" value="Unassembled WGS sequence"/>
</dbReference>
<feature type="region of interest" description="Disordered" evidence="1">
    <location>
        <begin position="340"/>
        <end position="361"/>
    </location>
</feature>
<dbReference type="PANTHER" id="PTHR33840">
    <property type="match status" value="1"/>
</dbReference>
<evidence type="ECO:0000313" key="3">
    <source>
        <dbReference type="EMBL" id="MEI2455489.1"/>
    </source>
</evidence>
<feature type="compositionally biased region" description="Low complexity" evidence="1">
    <location>
        <begin position="444"/>
        <end position="494"/>
    </location>
</feature>
<gene>
    <name evidence="4" type="ORF">ABU614_18785</name>
    <name evidence="3" type="ORF">V2J18_12430</name>
</gene>
<organism evidence="4">
    <name type="scientific">Lysobacter firmicutimachus</name>
    <dbReference type="NCBI Taxonomy" id="1792846"/>
    <lineage>
        <taxon>Bacteria</taxon>
        <taxon>Pseudomonadati</taxon>
        <taxon>Pseudomonadota</taxon>
        <taxon>Gammaproteobacteria</taxon>
        <taxon>Lysobacterales</taxon>
        <taxon>Lysobacteraceae</taxon>
        <taxon>Lysobacter</taxon>
    </lineage>
</organism>
<feature type="compositionally biased region" description="Polar residues" evidence="1">
    <location>
        <begin position="432"/>
        <end position="441"/>
    </location>
</feature>
<dbReference type="EMBL" id="CP159925">
    <property type="protein sequence ID" value="XCO74405.1"/>
    <property type="molecule type" value="Genomic_DNA"/>
</dbReference>
<evidence type="ECO:0000313" key="5">
    <source>
        <dbReference type="Proteomes" id="UP001387215"/>
    </source>
</evidence>
<dbReference type="PANTHER" id="PTHR33840:SF1">
    <property type="entry name" value="TLE1 PHOSPHOLIPASE DOMAIN-CONTAINING PROTEIN"/>
    <property type="match status" value="1"/>
</dbReference>
<evidence type="ECO:0000256" key="1">
    <source>
        <dbReference type="SAM" id="MobiDB-lite"/>
    </source>
</evidence>
<protein>
    <submittedName>
        <fullName evidence="4">DUF2235 domain-containing protein</fullName>
    </submittedName>
</protein>
<feature type="compositionally biased region" description="Gly residues" evidence="1">
    <location>
        <begin position="395"/>
        <end position="404"/>
    </location>
</feature>
<accession>A0AAU8MPQ2</accession>
<dbReference type="AlphaFoldDB" id="A0AAU8MPQ2"/>
<dbReference type="Pfam" id="PF09994">
    <property type="entry name" value="T6SS_Tle1-like_cat"/>
    <property type="match status" value="1"/>
</dbReference>
<feature type="compositionally biased region" description="Basic and acidic residues" evidence="1">
    <location>
        <begin position="352"/>
        <end position="361"/>
    </location>
</feature>
<feature type="region of interest" description="Disordered" evidence="1">
    <location>
        <begin position="431"/>
        <end position="506"/>
    </location>
</feature>
<proteinExistence type="predicted"/>
<dbReference type="EMBL" id="JBANDL010000002">
    <property type="protein sequence ID" value="MEI2455489.1"/>
    <property type="molecule type" value="Genomic_DNA"/>
</dbReference>